<evidence type="ECO:0000313" key="2">
    <source>
        <dbReference type="EMBL" id="CAL5137006.1"/>
    </source>
</evidence>
<keyword evidence="1" id="KW-0472">Membrane</keyword>
<accession>A0AAV2TLX2</accession>
<feature type="transmembrane region" description="Helical" evidence="1">
    <location>
        <begin position="63"/>
        <end position="89"/>
    </location>
</feature>
<evidence type="ECO:0008006" key="4">
    <source>
        <dbReference type="Google" id="ProtNLM"/>
    </source>
</evidence>
<reference evidence="2" key="1">
    <citation type="submission" date="2024-06" db="EMBL/GenBank/DDBJ databases">
        <authorList>
            <person name="Liu X."/>
            <person name="Lenzi L."/>
            <person name="Haldenby T S."/>
            <person name="Uol C."/>
        </authorList>
    </citation>
    <scope>NUCLEOTIDE SEQUENCE</scope>
</reference>
<protein>
    <recommendedName>
        <fullName evidence="4">PGG domain-containing protein</fullName>
    </recommendedName>
</protein>
<keyword evidence="1" id="KW-0812">Transmembrane</keyword>
<dbReference type="Proteomes" id="UP001497525">
    <property type="component" value="Unassembled WGS sequence"/>
</dbReference>
<dbReference type="AlphaFoldDB" id="A0AAV2TLX2"/>
<organism evidence="2 3">
    <name type="scientific">Calicophoron daubneyi</name>
    <name type="common">Rumen fluke</name>
    <name type="synonym">Paramphistomum daubneyi</name>
    <dbReference type="NCBI Taxonomy" id="300641"/>
    <lineage>
        <taxon>Eukaryota</taxon>
        <taxon>Metazoa</taxon>
        <taxon>Spiralia</taxon>
        <taxon>Lophotrochozoa</taxon>
        <taxon>Platyhelminthes</taxon>
        <taxon>Trematoda</taxon>
        <taxon>Digenea</taxon>
        <taxon>Plagiorchiida</taxon>
        <taxon>Pronocephalata</taxon>
        <taxon>Paramphistomoidea</taxon>
        <taxon>Paramphistomidae</taxon>
        <taxon>Calicophoron</taxon>
    </lineage>
</organism>
<name>A0AAV2TLX2_CALDB</name>
<sequence>MVLGFDIKEESAEEGGEKKCQCDENIGPIDALYTAFLIIIIGLALVGVILGVQRNQVQPNVPFIKGVIATDVCALLTTLTALAVQFALFFTCVKQRKILSAVELVLIFLSLLFFAISAGLNHSSGYTPAGDWLVATTCVSIITLITVIVFFITELVTVNPSK</sequence>
<dbReference type="EMBL" id="CAXLJL010000367">
    <property type="protein sequence ID" value="CAL5137006.1"/>
    <property type="molecule type" value="Genomic_DNA"/>
</dbReference>
<keyword evidence="1" id="KW-1133">Transmembrane helix</keyword>
<evidence type="ECO:0000313" key="3">
    <source>
        <dbReference type="Proteomes" id="UP001497525"/>
    </source>
</evidence>
<feature type="transmembrane region" description="Helical" evidence="1">
    <location>
        <begin position="31"/>
        <end position="51"/>
    </location>
</feature>
<proteinExistence type="predicted"/>
<comment type="caution">
    <text evidence="2">The sequence shown here is derived from an EMBL/GenBank/DDBJ whole genome shotgun (WGS) entry which is preliminary data.</text>
</comment>
<evidence type="ECO:0000256" key="1">
    <source>
        <dbReference type="SAM" id="Phobius"/>
    </source>
</evidence>
<feature type="transmembrane region" description="Helical" evidence="1">
    <location>
        <begin position="101"/>
        <end position="120"/>
    </location>
</feature>
<gene>
    <name evidence="2" type="ORF">CDAUBV1_LOCUS11285</name>
</gene>
<feature type="transmembrane region" description="Helical" evidence="1">
    <location>
        <begin position="132"/>
        <end position="152"/>
    </location>
</feature>